<dbReference type="Proteomes" id="UP000018467">
    <property type="component" value="Unassembled WGS sequence"/>
</dbReference>
<feature type="region of interest" description="Disordered" evidence="1">
    <location>
        <begin position="57"/>
        <end position="149"/>
    </location>
</feature>
<evidence type="ECO:0000313" key="2">
    <source>
        <dbReference type="Ensembl" id="ENSAMXP00000047229.1"/>
    </source>
</evidence>
<dbReference type="Bgee" id="ENSAMXG00000043035">
    <property type="expression patterns" value="Expressed in head kidney and 5 other cell types or tissues"/>
</dbReference>
<accession>A0A3B1K0T7</accession>
<dbReference type="AlphaFoldDB" id="A0A3B1K0T7"/>
<dbReference type="Ensembl" id="ENSAMXT00000039285.1">
    <property type="protein sequence ID" value="ENSAMXP00000047229.1"/>
    <property type="gene ID" value="ENSAMXG00000043035.1"/>
</dbReference>
<reference evidence="2" key="3">
    <citation type="submission" date="2025-08" db="UniProtKB">
        <authorList>
            <consortium name="Ensembl"/>
        </authorList>
    </citation>
    <scope>IDENTIFICATION</scope>
</reference>
<keyword evidence="3" id="KW-1185">Reference proteome</keyword>
<sequence>NLPKSSRPTKITPKGSLCSTSVLRSSFKRVVLTVWGQGQGRLPQQMVLADISRVCDGLPTSTSRRRLTRHERFAPGTKPGQTERVAPGTKPGQTERVAPGTKPGQTERVAPGTKPGQTEQVTPGTKPGQTEQVTPGTKPGQTEQVHSRH</sequence>
<reference evidence="3" key="2">
    <citation type="journal article" date="2014" name="Nat. Commun.">
        <title>The cavefish genome reveals candidate genes for eye loss.</title>
        <authorList>
            <person name="McGaugh S.E."/>
            <person name="Gross J.B."/>
            <person name="Aken B."/>
            <person name="Blin M."/>
            <person name="Borowsky R."/>
            <person name="Chalopin D."/>
            <person name="Hinaux H."/>
            <person name="Jeffery W.R."/>
            <person name="Keene A."/>
            <person name="Ma L."/>
            <person name="Minx P."/>
            <person name="Murphy D."/>
            <person name="O'Quin K.E."/>
            <person name="Retaux S."/>
            <person name="Rohner N."/>
            <person name="Searle S.M."/>
            <person name="Stahl B.A."/>
            <person name="Tabin C."/>
            <person name="Volff J.N."/>
            <person name="Yoshizawa M."/>
            <person name="Warren W.C."/>
        </authorList>
    </citation>
    <scope>NUCLEOTIDE SEQUENCE [LARGE SCALE GENOMIC DNA]</scope>
    <source>
        <strain evidence="3">female</strain>
    </source>
</reference>
<evidence type="ECO:0000313" key="3">
    <source>
        <dbReference type="Proteomes" id="UP000018467"/>
    </source>
</evidence>
<organism evidence="2 3">
    <name type="scientific">Astyanax mexicanus</name>
    <name type="common">Blind cave fish</name>
    <name type="synonym">Astyanax fasciatus mexicanus</name>
    <dbReference type="NCBI Taxonomy" id="7994"/>
    <lineage>
        <taxon>Eukaryota</taxon>
        <taxon>Metazoa</taxon>
        <taxon>Chordata</taxon>
        <taxon>Craniata</taxon>
        <taxon>Vertebrata</taxon>
        <taxon>Euteleostomi</taxon>
        <taxon>Actinopterygii</taxon>
        <taxon>Neopterygii</taxon>
        <taxon>Teleostei</taxon>
        <taxon>Ostariophysi</taxon>
        <taxon>Characiformes</taxon>
        <taxon>Characoidei</taxon>
        <taxon>Acestrorhamphidae</taxon>
        <taxon>Acestrorhamphinae</taxon>
        <taxon>Astyanax</taxon>
    </lineage>
</organism>
<protein>
    <submittedName>
        <fullName evidence="2">Uncharacterized protein</fullName>
    </submittedName>
</protein>
<evidence type="ECO:0000256" key="1">
    <source>
        <dbReference type="SAM" id="MobiDB-lite"/>
    </source>
</evidence>
<reference evidence="3" key="1">
    <citation type="submission" date="2013-03" db="EMBL/GenBank/DDBJ databases">
        <authorList>
            <person name="Jeffery W."/>
            <person name="Warren W."/>
            <person name="Wilson R.K."/>
        </authorList>
    </citation>
    <scope>NUCLEOTIDE SEQUENCE</scope>
    <source>
        <strain evidence="3">female</strain>
    </source>
</reference>
<reference evidence="2" key="4">
    <citation type="submission" date="2025-09" db="UniProtKB">
        <authorList>
            <consortium name="Ensembl"/>
        </authorList>
    </citation>
    <scope>IDENTIFICATION</scope>
</reference>
<feature type="compositionally biased region" description="Polar residues" evidence="1">
    <location>
        <begin position="115"/>
        <end position="149"/>
    </location>
</feature>
<name>A0A3B1K0T7_ASTMX</name>
<proteinExistence type="predicted"/>
<dbReference type="InParanoid" id="A0A3B1K0T7"/>